<dbReference type="Proteomes" id="UP000515292">
    <property type="component" value="Chromosome"/>
</dbReference>
<gene>
    <name evidence="2" type="ORF">H3309_11490</name>
</gene>
<organism evidence="2 3">
    <name type="scientific">Sandaracinobacteroides saxicola</name>
    <dbReference type="NCBI Taxonomy" id="2759707"/>
    <lineage>
        <taxon>Bacteria</taxon>
        <taxon>Pseudomonadati</taxon>
        <taxon>Pseudomonadota</taxon>
        <taxon>Alphaproteobacteria</taxon>
        <taxon>Sphingomonadales</taxon>
        <taxon>Sphingosinicellaceae</taxon>
        <taxon>Sandaracinobacteroides</taxon>
    </lineage>
</organism>
<dbReference type="AlphaFoldDB" id="A0A7G5IF52"/>
<dbReference type="InterPro" id="IPR030972">
    <property type="entry name" value="UrcA_uranyl"/>
</dbReference>
<accession>A0A7G5IF52</accession>
<name>A0A7G5IF52_9SPHN</name>
<dbReference type="EMBL" id="CP059851">
    <property type="protein sequence ID" value="QMW21994.1"/>
    <property type="molecule type" value="Genomic_DNA"/>
</dbReference>
<evidence type="ECO:0000313" key="2">
    <source>
        <dbReference type="EMBL" id="QMW21994.1"/>
    </source>
</evidence>
<keyword evidence="3" id="KW-1185">Reference proteome</keyword>
<evidence type="ECO:0000313" key="3">
    <source>
        <dbReference type="Proteomes" id="UP000515292"/>
    </source>
</evidence>
<sequence length="101" mass="10482">MTKFNLMIAAALVSVAALPVQAGPAKSIAVETGDLNLASVEGIAALNSRIAVAVKAACSDSDVRNLSDTQDLRRCRLESMGKAQKWAEGLIARRSALASAN</sequence>
<feature type="signal peptide" evidence="1">
    <location>
        <begin position="1"/>
        <end position="22"/>
    </location>
</feature>
<dbReference type="RefSeq" id="WP_182294839.1">
    <property type="nucleotide sequence ID" value="NZ_CP059851.1"/>
</dbReference>
<protein>
    <submittedName>
        <fullName evidence="2">UrcA family protein</fullName>
    </submittedName>
</protein>
<proteinExistence type="predicted"/>
<dbReference type="KEGG" id="sand:H3309_11490"/>
<dbReference type="NCBIfam" id="TIGR04433">
    <property type="entry name" value="UrcA_uranyl"/>
    <property type="match status" value="1"/>
</dbReference>
<feature type="chain" id="PRO_5028821667" evidence="1">
    <location>
        <begin position="23"/>
        <end position="101"/>
    </location>
</feature>
<evidence type="ECO:0000256" key="1">
    <source>
        <dbReference type="SAM" id="SignalP"/>
    </source>
</evidence>
<reference evidence="2 3" key="1">
    <citation type="submission" date="2020-07" db="EMBL/GenBank/DDBJ databases">
        <title>Complete genome sequence for Sandaracinobacter sp. M6.</title>
        <authorList>
            <person name="Tang Y."/>
            <person name="Liu Q."/>
            <person name="Guo Z."/>
            <person name="Lei P."/>
            <person name="Huang B."/>
        </authorList>
    </citation>
    <scope>NUCLEOTIDE SEQUENCE [LARGE SCALE GENOMIC DNA]</scope>
    <source>
        <strain evidence="2 3">M6</strain>
    </source>
</reference>
<keyword evidence="1" id="KW-0732">Signal</keyword>